<dbReference type="GO" id="GO:0004252">
    <property type="term" value="F:serine-type endopeptidase activity"/>
    <property type="evidence" value="ECO:0007669"/>
    <property type="project" value="InterPro"/>
</dbReference>
<dbReference type="GO" id="GO:0016020">
    <property type="term" value="C:membrane"/>
    <property type="evidence" value="ECO:0007669"/>
    <property type="project" value="UniProtKB-SubCell"/>
</dbReference>
<proteinExistence type="inferred from homology"/>
<accession>A0AAV1HWF1</accession>
<feature type="compositionally biased region" description="Polar residues" evidence="6">
    <location>
        <begin position="1"/>
        <end position="24"/>
    </location>
</feature>
<evidence type="ECO:0000313" key="9">
    <source>
        <dbReference type="EMBL" id="CAK0750465.1"/>
    </source>
</evidence>
<dbReference type="InterPro" id="IPR022764">
    <property type="entry name" value="Peptidase_S54_rhomboid_dom"/>
</dbReference>
<comment type="subcellular location">
    <subcellularLocation>
        <location evidence="1">Membrane</location>
        <topology evidence="1">Multi-pass membrane protein</topology>
    </subcellularLocation>
</comment>
<feature type="transmembrane region" description="Helical" evidence="7">
    <location>
        <begin position="202"/>
        <end position="220"/>
    </location>
</feature>
<dbReference type="SUPFAM" id="SSF144091">
    <property type="entry name" value="Rhomboid-like"/>
    <property type="match status" value="1"/>
</dbReference>
<reference evidence="9 10" key="1">
    <citation type="submission" date="2023-10" db="EMBL/GenBank/DDBJ databases">
        <authorList>
            <person name="Maclean D."/>
            <person name="Macfadyen A."/>
        </authorList>
    </citation>
    <scope>NUCLEOTIDE SEQUENCE [LARGE SCALE GENOMIC DNA]</scope>
</reference>
<evidence type="ECO:0000256" key="3">
    <source>
        <dbReference type="ARBA" id="ARBA00022692"/>
    </source>
</evidence>
<evidence type="ECO:0000259" key="8">
    <source>
        <dbReference type="Pfam" id="PF01694"/>
    </source>
</evidence>
<keyword evidence="10" id="KW-1185">Reference proteome</keyword>
<organism evidence="9 10">
    <name type="scientific">Coccomyxa viridis</name>
    <dbReference type="NCBI Taxonomy" id="1274662"/>
    <lineage>
        <taxon>Eukaryota</taxon>
        <taxon>Viridiplantae</taxon>
        <taxon>Chlorophyta</taxon>
        <taxon>core chlorophytes</taxon>
        <taxon>Trebouxiophyceae</taxon>
        <taxon>Trebouxiophyceae incertae sedis</taxon>
        <taxon>Coccomyxaceae</taxon>
        <taxon>Coccomyxa</taxon>
    </lineage>
</organism>
<keyword evidence="5 7" id="KW-0472">Membrane</keyword>
<dbReference type="EMBL" id="CAUYUE010000003">
    <property type="protein sequence ID" value="CAK0750465.1"/>
    <property type="molecule type" value="Genomic_DNA"/>
</dbReference>
<feature type="transmembrane region" description="Helical" evidence="7">
    <location>
        <begin position="255"/>
        <end position="273"/>
    </location>
</feature>
<evidence type="ECO:0000256" key="1">
    <source>
        <dbReference type="ARBA" id="ARBA00004141"/>
    </source>
</evidence>
<dbReference type="InterPro" id="IPR035952">
    <property type="entry name" value="Rhomboid-like_sf"/>
</dbReference>
<evidence type="ECO:0000256" key="7">
    <source>
        <dbReference type="SAM" id="Phobius"/>
    </source>
</evidence>
<keyword evidence="3 7" id="KW-0812">Transmembrane</keyword>
<dbReference type="InterPro" id="IPR050925">
    <property type="entry name" value="Rhomboid_protease_S54"/>
</dbReference>
<dbReference type="Proteomes" id="UP001314263">
    <property type="component" value="Unassembled WGS sequence"/>
</dbReference>
<evidence type="ECO:0000256" key="4">
    <source>
        <dbReference type="ARBA" id="ARBA00022989"/>
    </source>
</evidence>
<evidence type="ECO:0000256" key="2">
    <source>
        <dbReference type="ARBA" id="ARBA00009045"/>
    </source>
</evidence>
<feature type="region of interest" description="Disordered" evidence="6">
    <location>
        <begin position="1"/>
        <end position="49"/>
    </location>
</feature>
<evidence type="ECO:0000256" key="5">
    <source>
        <dbReference type="ARBA" id="ARBA00023136"/>
    </source>
</evidence>
<name>A0AAV1HWF1_9CHLO</name>
<dbReference type="AlphaFoldDB" id="A0AAV1HWF1"/>
<feature type="transmembrane region" description="Helical" evidence="7">
    <location>
        <begin position="232"/>
        <end position="249"/>
    </location>
</feature>
<feature type="domain" description="Peptidase S54 rhomboid" evidence="8">
    <location>
        <begin position="137"/>
        <end position="273"/>
    </location>
</feature>
<protein>
    <recommendedName>
        <fullName evidence="8">Peptidase S54 rhomboid domain-containing protein</fullName>
    </recommendedName>
</protein>
<feature type="transmembrane region" description="Helical" evidence="7">
    <location>
        <begin position="92"/>
        <end position="113"/>
    </location>
</feature>
<dbReference type="PANTHER" id="PTHR43731:SF26">
    <property type="entry name" value="RHOMBOID-LIKE PROTEIN 10, CHLOROPLASTIC"/>
    <property type="match status" value="1"/>
</dbReference>
<comment type="similarity">
    <text evidence="2">Belongs to the peptidase S54 family.</text>
</comment>
<evidence type="ECO:0000256" key="6">
    <source>
        <dbReference type="SAM" id="MobiDB-lite"/>
    </source>
</evidence>
<feature type="transmembrane region" description="Helical" evidence="7">
    <location>
        <begin position="311"/>
        <end position="330"/>
    </location>
</feature>
<dbReference type="PANTHER" id="PTHR43731">
    <property type="entry name" value="RHOMBOID PROTEASE"/>
    <property type="match status" value="1"/>
</dbReference>
<evidence type="ECO:0000313" key="10">
    <source>
        <dbReference type="Proteomes" id="UP001314263"/>
    </source>
</evidence>
<comment type="caution">
    <text evidence="9">The sequence shown here is derived from an EMBL/GenBank/DDBJ whole genome shotgun (WGS) entry which is preliminary data.</text>
</comment>
<dbReference type="Gene3D" id="1.20.1540.10">
    <property type="entry name" value="Rhomboid-like"/>
    <property type="match status" value="1"/>
</dbReference>
<gene>
    <name evidence="9" type="ORF">CVIRNUC_001993</name>
</gene>
<feature type="transmembrane region" description="Helical" evidence="7">
    <location>
        <begin position="177"/>
        <end position="196"/>
    </location>
</feature>
<sequence>MPAASSLSAYSNNQGSVSLSSRPYSESAAAQDFRDELTPSRGPTSADGKEGFGQVILNYAKGFIEDKLKRPSAEDLLDAEDVKLLPKLKPRVAYLILAINVGVYAAGLVAGLGPGGADAQQDYFLALAKTDAGVEAGEYYRLITGNFVHDSFVHLAGSSYALATVCPAIEEILGWDIFLAVYLMSALGGSVATFTLGDALTVGASSGIFGLIGALVAYLWRNRSLSKTSEQLNSIVGILIFNLILGGIQDTSIDNIGHVAGMLVGAYLGAGLSPKLVSLVDKRSIQESADEGDGAKLDVMHVSHRGALRRWAAYASFAATLLLVAAGTVVTRTGELPLPKGLDLLAF</sequence>
<dbReference type="Pfam" id="PF01694">
    <property type="entry name" value="Rhomboid"/>
    <property type="match status" value="1"/>
</dbReference>
<keyword evidence="4 7" id="KW-1133">Transmembrane helix</keyword>